<sequence length="297" mass="31107">MDELTYSQEADRLASPDDGQNSATDVGPSPMRFTIVALAFIVHFVAWVGFCALMYAKAEYYSAQSLPAGIAMSALACLAGAAAIVIARELSPIPRSIITVLSIAIFGISAIAEVVGSIERPRPEMLALTFTESALLIGAFVFPFVIAGVLVTVMGKAAAADRATTGPGLVLLACVVIVFCCHALMFQTFEQIALPSWYRSEWPIALSSAVATVAAVFLLLRAQVNASSPGWSLAIRASGFITLVCGMYLCNLATGQLVAFLPLGALIPVLWQGAVLGLFIGAVALFVSAAVAKSRRS</sequence>
<evidence type="ECO:0000313" key="3">
    <source>
        <dbReference type="EMBL" id="AOP52161.1"/>
    </source>
</evidence>
<dbReference type="EMBL" id="CP017150">
    <property type="protein sequence ID" value="AOP52161.1"/>
    <property type="molecule type" value="Genomic_DNA"/>
</dbReference>
<evidence type="ECO:0000313" key="20">
    <source>
        <dbReference type="Proteomes" id="UP000297736"/>
    </source>
</evidence>
<dbReference type="Proteomes" id="UP000283000">
    <property type="component" value="Chromosome"/>
</dbReference>
<evidence type="ECO:0000256" key="2">
    <source>
        <dbReference type="SAM" id="Phobius"/>
    </source>
</evidence>
<reference evidence="18 19" key="8">
    <citation type="submission" date="2019-01" db="EMBL/GenBank/DDBJ databases">
        <title>Comparative genomic analysis of Brevibacterium aurantiacum sheds light on its evolution and its adaptation to smear-ripened cheeses.</title>
        <authorList>
            <person name="Moineau S."/>
        </authorList>
    </citation>
    <scope>NUCLEOTIDE SEQUENCE [LARGE SCALE GENOMIC DNA]</scope>
    <source>
        <strain evidence="4 19">SMQ-1417</strain>
        <strain evidence="5 18">SMQ-1420</strain>
    </source>
</reference>
<feature type="transmembrane region" description="Helical" evidence="2">
    <location>
        <begin position="68"/>
        <end position="87"/>
    </location>
</feature>
<dbReference type="EMBL" id="CP025334">
    <property type="protein sequence ID" value="AZT95997.1"/>
    <property type="molecule type" value="Genomic_DNA"/>
</dbReference>
<proteinExistence type="predicted"/>
<keyword evidence="2" id="KW-1133">Transmembrane helix</keyword>
<reference evidence="13 14" key="3">
    <citation type="journal article" date="2017" name="Elife">
        <title>Extensive horizontal gene transfer in cheese-associated bacteria.</title>
        <authorList>
            <person name="Bonham K.S."/>
            <person name="Wolfe B.E."/>
            <person name="Dutton R.J."/>
        </authorList>
    </citation>
    <scope>NUCLEOTIDE SEQUENCE [LARGE SCALE GENOMIC DNA]</scope>
    <source>
        <strain evidence="7 13">738_8</strain>
        <strain evidence="6 14">JB5</strain>
    </source>
</reference>
<dbReference type="Proteomes" id="UP000282731">
    <property type="component" value="Chromosome"/>
</dbReference>
<dbReference type="EMBL" id="FXZG01000008">
    <property type="protein sequence ID" value="SMX82209.1"/>
    <property type="molecule type" value="Genomic_DNA"/>
</dbReference>
<dbReference type="EMBL" id="NRHA01000020">
    <property type="protein sequence ID" value="PCC52600.1"/>
    <property type="molecule type" value="Genomic_DNA"/>
</dbReference>
<reference evidence="11 20" key="7">
    <citation type="submission" date="2018-10" db="EMBL/GenBank/DDBJ databases">
        <title>Brevibacterium genomes from Austrain hard cheese rinds.</title>
        <authorList>
            <person name="Anast J.M."/>
            <person name="Dzieciol M."/>
            <person name="Schultz D.L."/>
            <person name="Mann E."/>
            <person name="Wagner M."/>
            <person name="Schmitz-Esser S."/>
        </authorList>
    </citation>
    <scope>NUCLEOTIDE SEQUENCE [LARGE SCALE GENOMIC DNA]</scope>
    <source>
        <strain evidence="11 20">L261</strain>
    </source>
</reference>
<accession>A0A2H1J480</accession>
<feature type="region of interest" description="Disordered" evidence="1">
    <location>
        <begin position="1"/>
        <end position="23"/>
    </location>
</feature>
<evidence type="ECO:0000313" key="9">
    <source>
        <dbReference type="EMBL" id="SMX84582.1"/>
    </source>
</evidence>
<dbReference type="EMBL" id="FXYZ01000007">
    <property type="protein sequence ID" value="SMX84582.1"/>
    <property type="molecule type" value="Genomic_DNA"/>
</dbReference>
<dbReference type="Proteomes" id="UP000094793">
    <property type="component" value="Chromosome"/>
</dbReference>
<evidence type="ECO:0000313" key="16">
    <source>
        <dbReference type="Proteomes" id="UP000234327"/>
    </source>
</evidence>
<evidence type="ECO:0000313" key="11">
    <source>
        <dbReference type="EMBL" id="TGD38363.1"/>
    </source>
</evidence>
<feature type="transmembrane region" description="Helical" evidence="2">
    <location>
        <begin position="35"/>
        <end position="56"/>
    </location>
</feature>
<feature type="transmembrane region" description="Helical" evidence="2">
    <location>
        <begin position="135"/>
        <end position="157"/>
    </location>
</feature>
<evidence type="ECO:0000313" key="19">
    <source>
        <dbReference type="Proteomes" id="UP000283000"/>
    </source>
</evidence>
<reference evidence="15 17" key="5">
    <citation type="submission" date="2017-03" db="EMBL/GenBank/DDBJ databases">
        <authorList>
            <person name="Monnet C."/>
        </authorList>
    </citation>
    <scope>NUCLEOTIDE SEQUENCE [LARGE SCALE GENOMIC DNA]</scope>
    <source>
        <strain evidence="17">ATCC 9175</strain>
        <strain evidence="15">CNRZ 920</strain>
    </source>
</reference>
<dbReference type="Proteomes" id="UP000218377">
    <property type="component" value="Unassembled WGS sequence"/>
</dbReference>
<keyword evidence="2" id="KW-0472">Membrane</keyword>
<protein>
    <submittedName>
        <fullName evidence="3">Uncharacterized protein</fullName>
    </submittedName>
</protein>
<evidence type="ECO:0000313" key="13">
    <source>
        <dbReference type="Proteomes" id="UP000217881"/>
    </source>
</evidence>
<evidence type="ECO:0000313" key="7">
    <source>
        <dbReference type="EMBL" id="PCC52600.1"/>
    </source>
</evidence>
<gene>
    <name evidence="10" type="ORF">BAUR9175_02316</name>
    <name evidence="8" type="ORF">BAUR920_01720</name>
    <name evidence="9" type="ORF">BAURA63_02093</name>
    <name evidence="3" type="ORF">BLSMQ_0443</name>
    <name evidence="7" type="ORF">CIK59_16025</name>
    <name evidence="6" type="ORF">CIK79_10225</name>
    <name evidence="4" type="ORF">CXR23_02430</name>
    <name evidence="5" type="ORF">CXR27_02435</name>
    <name evidence="11" type="ORF">EB834_11075</name>
</gene>
<name>A0A1D7VZF5_BREAU</name>
<dbReference type="Proteomes" id="UP000217881">
    <property type="component" value="Unassembled WGS sequence"/>
</dbReference>
<evidence type="ECO:0000313" key="17">
    <source>
        <dbReference type="Proteomes" id="UP000234525"/>
    </source>
</evidence>
<evidence type="ECO:0000313" key="18">
    <source>
        <dbReference type="Proteomes" id="UP000282731"/>
    </source>
</evidence>
<dbReference type="RefSeq" id="WP_009883410.1">
    <property type="nucleotide sequence ID" value="NZ_AAGP01000017.1"/>
</dbReference>
<dbReference type="EMBL" id="CP025330">
    <property type="protein sequence ID" value="AZT92140.1"/>
    <property type="molecule type" value="Genomic_DNA"/>
</dbReference>
<dbReference type="Proteomes" id="UP000234289">
    <property type="component" value="Unassembled WGS sequence"/>
</dbReference>
<reference evidence="18 19" key="6">
    <citation type="submission" date="2017-12" db="EMBL/GenBank/DDBJ databases">
        <authorList>
            <person name="Levesque S."/>
        </authorList>
    </citation>
    <scope>NUCLEOTIDE SEQUENCE [LARGE SCALE GENOMIC DNA]</scope>
    <source>
        <strain evidence="4 19">SMQ-1417</strain>
        <strain evidence="5 18">SMQ-1420</strain>
    </source>
</reference>
<dbReference type="EMBL" id="NRGX01000001">
    <property type="protein sequence ID" value="PCC18635.1"/>
    <property type="molecule type" value="Genomic_DNA"/>
</dbReference>
<dbReference type="EMBL" id="FXZB01000015">
    <property type="protein sequence ID" value="SMX85478.1"/>
    <property type="molecule type" value="Genomic_DNA"/>
</dbReference>
<keyword evidence="17" id="KW-1185">Reference proteome</keyword>
<evidence type="ECO:0000313" key="8">
    <source>
        <dbReference type="EMBL" id="SMX82209.1"/>
    </source>
</evidence>
<dbReference type="KEGG" id="blin:BLSMQ_0443"/>
<feature type="transmembrane region" description="Helical" evidence="2">
    <location>
        <begin position="96"/>
        <end position="115"/>
    </location>
</feature>
<dbReference type="OrthoDB" id="9965543at2"/>
<reference evidence="8 16" key="4">
    <citation type="submission" date="2017-03" db="EMBL/GenBank/DDBJ databases">
        <authorList>
            <person name="Afonso C.L."/>
            <person name="Miller P.J."/>
            <person name="Scott M.A."/>
            <person name="Spackman E."/>
            <person name="Goraichik I."/>
            <person name="Dimitrov K.M."/>
            <person name="Suarez D.L."/>
            <person name="Swayne D.E."/>
        </authorList>
    </citation>
    <scope>NUCLEOTIDE SEQUENCE [LARGE SCALE GENOMIC DNA]</scope>
    <source>
        <strain evidence="9">6</strain>
        <strain evidence="16">6(3)</strain>
        <strain evidence="10">ATCC 9175</strain>
        <strain evidence="8">CNRZ 920</strain>
    </source>
</reference>
<dbReference type="EMBL" id="RHFF01000010">
    <property type="protein sequence ID" value="TGD38363.1"/>
    <property type="molecule type" value="Genomic_DNA"/>
</dbReference>
<accession>A0A2A3X4C4</accession>
<reference evidence="12" key="2">
    <citation type="submission" date="2016-09" db="EMBL/GenBank/DDBJ databases">
        <title>Complete Genome Sequence of Brevibacterium linens SMQ-1335.</title>
        <authorList>
            <person name="de Melo A.G."/>
            <person name="Labrie S.J."/>
            <person name="Dumaresq J."/>
            <person name="Roberts R.J."/>
            <person name="Tremblay D.M."/>
            <person name="Moineau S."/>
        </authorList>
    </citation>
    <scope>NUCLEOTIDE SEQUENCE [LARGE SCALE GENOMIC DNA]</scope>
    <source>
        <strain evidence="12">SMQ-1335</strain>
    </source>
</reference>
<accession>A0A1D7VZF5</accession>
<feature type="transmembrane region" description="Helical" evidence="2">
    <location>
        <begin position="169"/>
        <end position="189"/>
    </location>
</feature>
<evidence type="ECO:0000313" key="4">
    <source>
        <dbReference type="EMBL" id="AZT92140.1"/>
    </source>
</evidence>
<evidence type="ECO:0000313" key="15">
    <source>
        <dbReference type="Proteomes" id="UP000234289"/>
    </source>
</evidence>
<dbReference type="PATRIC" id="fig|1703.10.peg.456"/>
<evidence type="ECO:0000313" key="12">
    <source>
        <dbReference type="Proteomes" id="UP000094793"/>
    </source>
</evidence>
<evidence type="ECO:0000256" key="1">
    <source>
        <dbReference type="SAM" id="MobiDB-lite"/>
    </source>
</evidence>
<feature type="transmembrane region" description="Helical" evidence="2">
    <location>
        <begin position="240"/>
        <end position="263"/>
    </location>
</feature>
<keyword evidence="2" id="KW-0812">Transmembrane</keyword>
<dbReference type="Proteomes" id="UP000234525">
    <property type="component" value="Unassembled WGS sequence"/>
</dbReference>
<dbReference type="Proteomes" id="UP000234327">
    <property type="component" value="Unassembled WGS sequence"/>
</dbReference>
<dbReference type="Proteomes" id="UP000297736">
    <property type="component" value="Unassembled WGS sequence"/>
</dbReference>
<reference evidence="3" key="1">
    <citation type="submission" date="2016-09" db="EMBL/GenBank/DDBJ databases">
        <title>Complete Genome Sequence of Brevibacterium aurantiacum SMQ-1335.</title>
        <authorList>
            <person name="de Melo A.G."/>
            <person name="Labrie S.J."/>
            <person name="Dumaresq J."/>
            <person name="Roberts R.J."/>
            <person name="Tremblay D.M."/>
            <person name="Moineau S."/>
        </authorList>
    </citation>
    <scope>NUCLEOTIDE SEQUENCE</scope>
    <source>
        <strain evidence="3">SMQ-1335</strain>
    </source>
</reference>
<evidence type="ECO:0000313" key="10">
    <source>
        <dbReference type="EMBL" id="SMX85478.1"/>
    </source>
</evidence>
<organism evidence="3 12">
    <name type="scientific">Brevibacterium aurantiacum</name>
    <dbReference type="NCBI Taxonomy" id="273384"/>
    <lineage>
        <taxon>Bacteria</taxon>
        <taxon>Bacillati</taxon>
        <taxon>Actinomycetota</taxon>
        <taxon>Actinomycetes</taxon>
        <taxon>Micrococcales</taxon>
        <taxon>Brevibacteriaceae</taxon>
        <taxon>Brevibacterium</taxon>
    </lineage>
</organism>
<evidence type="ECO:0000313" key="5">
    <source>
        <dbReference type="EMBL" id="AZT95997.1"/>
    </source>
</evidence>
<dbReference type="AlphaFoldDB" id="A0A1D7VZF5"/>
<feature type="transmembrane region" description="Helical" evidence="2">
    <location>
        <begin position="201"/>
        <end position="220"/>
    </location>
</feature>
<dbReference type="GeneID" id="60904840"/>
<evidence type="ECO:0000313" key="6">
    <source>
        <dbReference type="EMBL" id="PCC18635.1"/>
    </source>
</evidence>
<evidence type="ECO:0000313" key="14">
    <source>
        <dbReference type="Proteomes" id="UP000218377"/>
    </source>
</evidence>
<feature type="transmembrane region" description="Helical" evidence="2">
    <location>
        <begin position="269"/>
        <end position="292"/>
    </location>
</feature>